<dbReference type="EMBL" id="RZGR01000024">
    <property type="protein sequence ID" value="RUQ84953.1"/>
    <property type="molecule type" value="Genomic_DNA"/>
</dbReference>
<evidence type="ECO:0000313" key="3">
    <source>
        <dbReference type="Proteomes" id="UP000288012"/>
    </source>
</evidence>
<evidence type="ECO:0000259" key="1">
    <source>
        <dbReference type="PROSITE" id="PS51186"/>
    </source>
</evidence>
<dbReference type="PANTHER" id="PTHR42791">
    <property type="entry name" value="GNAT FAMILY ACETYLTRANSFERASE"/>
    <property type="match status" value="1"/>
</dbReference>
<evidence type="ECO:0000313" key="2">
    <source>
        <dbReference type="EMBL" id="RUQ84953.1"/>
    </source>
</evidence>
<protein>
    <submittedName>
        <fullName evidence="2">GNAT family N-acetyltransferase</fullName>
    </submittedName>
</protein>
<dbReference type="GO" id="GO:0016747">
    <property type="term" value="F:acyltransferase activity, transferring groups other than amino-acyl groups"/>
    <property type="evidence" value="ECO:0007669"/>
    <property type="project" value="InterPro"/>
</dbReference>
<dbReference type="Gene3D" id="3.40.630.30">
    <property type="match status" value="1"/>
</dbReference>
<dbReference type="InterPro" id="IPR000182">
    <property type="entry name" value="GNAT_dom"/>
</dbReference>
<sequence>MNDLIQQFNHITDHFFSQVSTCKINYGEFISFTTGVQASGLNPVFVRNISSRFLDILKSCEIYYMQKGLPWALLLPESLSSPELKNSLKHHGFSLVDKGIVMSCDLTGLTLKTPSPPLHMTNMEKRLEEWGLPILEGFASTEDNMKLYIKRHLTATQRSKGIWHFSAFINGQIVSSLTLTATDEHARIDDVATIPYYQKRGYASGLITLALQHAHDMGVKTCFLEASLAGYGLYKRLGFKEIFNNYYYEK</sequence>
<dbReference type="PROSITE" id="PS51186">
    <property type="entry name" value="GNAT"/>
    <property type="match status" value="1"/>
</dbReference>
<dbReference type="PANTHER" id="PTHR42791:SF1">
    <property type="entry name" value="N-ACETYLTRANSFERASE DOMAIN-CONTAINING PROTEIN"/>
    <property type="match status" value="1"/>
</dbReference>
<dbReference type="InterPro" id="IPR052523">
    <property type="entry name" value="Trichothecene_AcTrans"/>
</dbReference>
<organism evidence="2 3">
    <name type="scientific">Legionella septentrionalis</name>
    <dbReference type="NCBI Taxonomy" id="2498109"/>
    <lineage>
        <taxon>Bacteria</taxon>
        <taxon>Pseudomonadati</taxon>
        <taxon>Pseudomonadota</taxon>
        <taxon>Gammaproteobacteria</taxon>
        <taxon>Legionellales</taxon>
        <taxon>Legionellaceae</taxon>
        <taxon>Legionella</taxon>
    </lineage>
</organism>
<dbReference type="SUPFAM" id="SSF55729">
    <property type="entry name" value="Acyl-CoA N-acyltransferases (Nat)"/>
    <property type="match status" value="1"/>
</dbReference>
<gene>
    <name evidence="2" type="ORF">EKM59_08220</name>
</gene>
<dbReference type="Proteomes" id="UP000288012">
    <property type="component" value="Unassembled WGS sequence"/>
</dbReference>
<dbReference type="Pfam" id="PF00583">
    <property type="entry name" value="Acetyltransf_1"/>
    <property type="match status" value="1"/>
</dbReference>
<comment type="caution">
    <text evidence="2">The sequence shown here is derived from an EMBL/GenBank/DDBJ whole genome shotgun (WGS) entry which is preliminary data.</text>
</comment>
<dbReference type="RefSeq" id="WP_127033318.1">
    <property type="nucleotide sequence ID" value="NZ_RZGR01000024.1"/>
</dbReference>
<dbReference type="AlphaFoldDB" id="A0A3S0V4X7"/>
<keyword evidence="3" id="KW-1185">Reference proteome</keyword>
<accession>A0A3S0V4X7</accession>
<dbReference type="OrthoDB" id="5637934at2"/>
<keyword evidence="2" id="KW-0808">Transferase</keyword>
<dbReference type="InterPro" id="IPR016181">
    <property type="entry name" value="Acyl_CoA_acyltransferase"/>
</dbReference>
<reference evidence="2 3" key="1">
    <citation type="submission" date="2018-12" db="EMBL/GenBank/DDBJ databases">
        <title>Legionella sp,whole genome shotgun sequence.</title>
        <authorList>
            <person name="Wu H."/>
        </authorList>
    </citation>
    <scope>NUCLEOTIDE SEQUENCE [LARGE SCALE GENOMIC DNA]</scope>
    <source>
        <strain evidence="3">km714</strain>
    </source>
</reference>
<name>A0A3S0V4X7_9GAMM</name>
<feature type="domain" description="N-acetyltransferase" evidence="1">
    <location>
        <begin position="109"/>
        <end position="250"/>
    </location>
</feature>
<proteinExistence type="predicted"/>